<evidence type="ECO:0008006" key="4">
    <source>
        <dbReference type="Google" id="ProtNLM"/>
    </source>
</evidence>
<evidence type="ECO:0000313" key="3">
    <source>
        <dbReference type="Proteomes" id="UP001207654"/>
    </source>
</evidence>
<gene>
    <name evidence="2" type="ORF">OV287_18580</name>
</gene>
<sequence>MRRWGWAAMVAAMCWAGCGEGGSLPTGDQGQTPTTNQDGTVDLPDIPPDTGEETNPPDPEQPAPFTSLWPLTPGSTWTYRITDPVRGTFEKRVEVLGEQAVPETSMRAIAVRSTQPHLEELSWQLDVNGVVVRLREEDRKGDVLARVTTWNPATVKSIATERPVGWRYDSDIRELTRLGDGTTEDKDKTYIWRVEAVNETVVTPAGTFTNVIRIKRERGDKENQERTYWLAPGIGKVKEDGERLEELVSYDVKKP</sequence>
<feature type="compositionally biased region" description="Polar residues" evidence="1">
    <location>
        <begin position="26"/>
        <end position="39"/>
    </location>
</feature>
<keyword evidence="3" id="KW-1185">Reference proteome</keyword>
<feature type="region of interest" description="Disordered" evidence="1">
    <location>
        <begin position="24"/>
        <end position="69"/>
    </location>
</feature>
<organism evidence="2 3">
    <name type="scientific">Archangium lansingense</name>
    <dbReference type="NCBI Taxonomy" id="2995310"/>
    <lineage>
        <taxon>Bacteria</taxon>
        <taxon>Pseudomonadati</taxon>
        <taxon>Myxococcota</taxon>
        <taxon>Myxococcia</taxon>
        <taxon>Myxococcales</taxon>
        <taxon>Cystobacterineae</taxon>
        <taxon>Archangiaceae</taxon>
        <taxon>Archangium</taxon>
    </lineage>
</organism>
<dbReference type="Proteomes" id="UP001207654">
    <property type="component" value="Unassembled WGS sequence"/>
</dbReference>
<comment type="caution">
    <text evidence="2">The sequence shown here is derived from an EMBL/GenBank/DDBJ whole genome shotgun (WGS) entry which is preliminary data.</text>
</comment>
<evidence type="ECO:0000313" key="2">
    <source>
        <dbReference type="EMBL" id="MCY1076486.1"/>
    </source>
</evidence>
<dbReference type="Gene3D" id="2.40.360.20">
    <property type="match status" value="1"/>
</dbReference>
<proteinExistence type="predicted"/>
<evidence type="ECO:0000256" key="1">
    <source>
        <dbReference type="SAM" id="MobiDB-lite"/>
    </source>
</evidence>
<name>A0ABT4A4B4_9BACT</name>
<reference evidence="2 3" key="1">
    <citation type="submission" date="2022-11" db="EMBL/GenBank/DDBJ databases">
        <title>Minimal conservation of predation-associated metabolite biosynthetic gene clusters underscores biosynthetic potential of Myxococcota including descriptions for ten novel species: Archangium lansinium sp. nov., Myxococcus landrumus sp. nov., Nannocystis bai.</title>
        <authorList>
            <person name="Ahearne A."/>
            <person name="Stevens C."/>
            <person name="Phillips K."/>
        </authorList>
    </citation>
    <scope>NUCLEOTIDE SEQUENCE [LARGE SCALE GENOMIC DNA]</scope>
    <source>
        <strain evidence="2 3">MIWBW</strain>
    </source>
</reference>
<protein>
    <recommendedName>
        <fullName evidence="4">Lipoprotein</fullName>
    </recommendedName>
</protein>
<dbReference type="EMBL" id="JAPNKA010000001">
    <property type="protein sequence ID" value="MCY1076486.1"/>
    <property type="molecule type" value="Genomic_DNA"/>
</dbReference>
<accession>A0ABT4A4B4</accession>